<reference evidence="1 2" key="1">
    <citation type="submission" date="2023-03" db="EMBL/GenBank/DDBJ databases">
        <title>High recombination rates correlate with genetic variation in Cardiocondyla obscurior ants.</title>
        <authorList>
            <person name="Errbii M."/>
        </authorList>
    </citation>
    <scope>NUCLEOTIDE SEQUENCE [LARGE SCALE GENOMIC DNA]</scope>
    <source>
        <strain evidence="1">Alpha-2009</strain>
        <tissue evidence="1">Whole body</tissue>
    </source>
</reference>
<gene>
    <name evidence="1" type="ORF">PUN28_002024</name>
</gene>
<dbReference type="EMBL" id="JADYXP020000002">
    <property type="protein sequence ID" value="KAL0130139.1"/>
    <property type="molecule type" value="Genomic_DNA"/>
</dbReference>
<accession>A0AAW2GSF8</accession>
<dbReference type="AlphaFoldDB" id="A0AAW2GSF8"/>
<sequence>MQSHLEFRFSKIQPMLPLTNGNYLCTLFYFKRYFSNLYCKNKITYLRKRTDQNVKEKETQSRKITGDTIAKVGNKYQRGTNVIPADTNDITSPPSLTKEYIINPDYSNPDIVIYFNVKLESLSHERRTLNAISTTDHYWKTLLYLVGSAFGPVTVSVS</sequence>
<organism evidence="1 2">
    <name type="scientific">Cardiocondyla obscurior</name>
    <dbReference type="NCBI Taxonomy" id="286306"/>
    <lineage>
        <taxon>Eukaryota</taxon>
        <taxon>Metazoa</taxon>
        <taxon>Ecdysozoa</taxon>
        <taxon>Arthropoda</taxon>
        <taxon>Hexapoda</taxon>
        <taxon>Insecta</taxon>
        <taxon>Pterygota</taxon>
        <taxon>Neoptera</taxon>
        <taxon>Endopterygota</taxon>
        <taxon>Hymenoptera</taxon>
        <taxon>Apocrita</taxon>
        <taxon>Aculeata</taxon>
        <taxon>Formicoidea</taxon>
        <taxon>Formicidae</taxon>
        <taxon>Myrmicinae</taxon>
        <taxon>Cardiocondyla</taxon>
    </lineage>
</organism>
<name>A0AAW2GSF8_9HYME</name>
<keyword evidence="2" id="KW-1185">Reference proteome</keyword>
<comment type="caution">
    <text evidence="1">The sequence shown here is derived from an EMBL/GenBank/DDBJ whole genome shotgun (WGS) entry which is preliminary data.</text>
</comment>
<dbReference type="Proteomes" id="UP001430953">
    <property type="component" value="Unassembled WGS sequence"/>
</dbReference>
<proteinExistence type="predicted"/>
<evidence type="ECO:0000313" key="2">
    <source>
        <dbReference type="Proteomes" id="UP001430953"/>
    </source>
</evidence>
<protein>
    <submittedName>
        <fullName evidence="1">Uncharacterized protein</fullName>
    </submittedName>
</protein>
<evidence type="ECO:0000313" key="1">
    <source>
        <dbReference type="EMBL" id="KAL0130139.1"/>
    </source>
</evidence>